<feature type="signal peptide" evidence="1">
    <location>
        <begin position="1"/>
        <end position="19"/>
    </location>
</feature>
<comment type="caution">
    <text evidence="2">The sequence shown here is derived from an EMBL/GenBank/DDBJ whole genome shotgun (WGS) entry which is preliminary data.</text>
</comment>
<gene>
    <name evidence="2" type="ORF">MVEN_01095500</name>
</gene>
<evidence type="ECO:0000256" key="1">
    <source>
        <dbReference type="SAM" id="SignalP"/>
    </source>
</evidence>
<keyword evidence="1" id="KW-0732">Signal</keyword>
<proteinExistence type="predicted"/>
<dbReference type="OrthoDB" id="3052710at2759"/>
<evidence type="ECO:0000313" key="2">
    <source>
        <dbReference type="EMBL" id="KAF7354081.1"/>
    </source>
</evidence>
<accession>A0A8H6Y913</accession>
<dbReference type="EMBL" id="JACAZI010000008">
    <property type="protein sequence ID" value="KAF7354081.1"/>
    <property type="molecule type" value="Genomic_DNA"/>
</dbReference>
<evidence type="ECO:0000313" key="3">
    <source>
        <dbReference type="Proteomes" id="UP000620124"/>
    </source>
</evidence>
<reference evidence="2" key="1">
    <citation type="submission" date="2020-05" db="EMBL/GenBank/DDBJ databases">
        <title>Mycena genomes resolve the evolution of fungal bioluminescence.</title>
        <authorList>
            <person name="Tsai I.J."/>
        </authorList>
    </citation>
    <scope>NUCLEOTIDE SEQUENCE</scope>
    <source>
        <strain evidence="2">CCC161011</strain>
    </source>
</reference>
<feature type="chain" id="PRO_5034409373" evidence="1">
    <location>
        <begin position="20"/>
        <end position="205"/>
    </location>
</feature>
<organism evidence="2 3">
    <name type="scientific">Mycena venus</name>
    <dbReference type="NCBI Taxonomy" id="2733690"/>
    <lineage>
        <taxon>Eukaryota</taxon>
        <taxon>Fungi</taxon>
        <taxon>Dikarya</taxon>
        <taxon>Basidiomycota</taxon>
        <taxon>Agaricomycotina</taxon>
        <taxon>Agaricomycetes</taxon>
        <taxon>Agaricomycetidae</taxon>
        <taxon>Agaricales</taxon>
        <taxon>Marasmiineae</taxon>
        <taxon>Mycenaceae</taxon>
        <taxon>Mycena</taxon>
    </lineage>
</organism>
<name>A0A8H6Y913_9AGAR</name>
<dbReference type="Proteomes" id="UP000620124">
    <property type="component" value="Unassembled WGS sequence"/>
</dbReference>
<dbReference type="AlphaFoldDB" id="A0A8H6Y913"/>
<sequence length="205" mass="21311">MPFKITTFVTLVLATFATAGPTTSILARDDGLVTFCFPDGSCFQAAASDSAGCVDLPLFSENFETASVSAPGLECILSPERGCVGSPFLPPFVLDTSGTVELSTLGLNTVASFLCTSDVDLINLCFTNSTLGCYQASTVTHGCSDLPQFSSDLTFKSIFLTTPGTQCTVFQEPDCAGDSAPVSDALVTTDLSTLGLSNVESFLCV</sequence>
<protein>
    <submittedName>
        <fullName evidence="2">Uncharacterized protein</fullName>
    </submittedName>
</protein>
<keyword evidence="3" id="KW-1185">Reference proteome</keyword>